<evidence type="ECO:0000313" key="4">
    <source>
        <dbReference type="Proteomes" id="UP000194761"/>
    </source>
</evidence>
<dbReference type="InterPro" id="IPR050212">
    <property type="entry name" value="Ntdp-like"/>
</dbReference>
<reference evidence="3 4" key="1">
    <citation type="submission" date="2017-05" db="EMBL/GenBank/DDBJ databases">
        <title>Biotechnological potential of actinobacteria isolated from South African environments.</title>
        <authorList>
            <person name="Le Roes-Hill M."/>
            <person name="Prins A."/>
            <person name="Durrell K.A."/>
        </authorList>
    </citation>
    <scope>NUCLEOTIDE SEQUENCE [LARGE SCALE GENOMIC DNA]</scope>
    <source>
        <strain evidence="3">M26</strain>
    </source>
</reference>
<evidence type="ECO:0000313" key="3">
    <source>
        <dbReference type="EMBL" id="OUC97720.1"/>
    </source>
</evidence>
<keyword evidence="1" id="KW-0378">Hydrolase</keyword>
<dbReference type="GO" id="GO:0016787">
    <property type="term" value="F:hydrolase activity"/>
    <property type="evidence" value="ECO:0007669"/>
    <property type="project" value="UniProtKB-KW"/>
</dbReference>
<dbReference type="PANTHER" id="PTHR39159">
    <property type="match status" value="1"/>
</dbReference>
<dbReference type="InterPro" id="IPR007295">
    <property type="entry name" value="DUF402"/>
</dbReference>
<gene>
    <name evidence="3" type="ORF">CA984_09895</name>
</gene>
<dbReference type="Pfam" id="PF04167">
    <property type="entry name" value="DUF402"/>
    <property type="match status" value="1"/>
</dbReference>
<proteinExistence type="predicted"/>
<sequence>MTVSATARFPGGATAIRRDTFDGGVWTASPHRVLHDSGHELALAYWPGIQSLAPTTWIDWLQTGDTTARDAAITSLAARRWDLGRWTWRETTWLSILTPESFFSVNLFFTSGHRLDRWYVNFQRPYTRTPIGVDTFDLFIDLVVAPDLSSYVWKDEEEYRHGRRLGIVDDGTHQHVQRAREEAVAMIEGRQGAFGAPWAGWRADDSWPVPVLPVDVMTVPAGL</sequence>
<evidence type="ECO:0000259" key="2">
    <source>
        <dbReference type="Pfam" id="PF04167"/>
    </source>
</evidence>
<comment type="caution">
    <text evidence="3">The sequence shown here is derived from an EMBL/GenBank/DDBJ whole genome shotgun (WGS) entry which is preliminary data.</text>
</comment>
<dbReference type="AlphaFoldDB" id="A0A243RRQ2"/>
<dbReference type="Proteomes" id="UP000194761">
    <property type="component" value="Unassembled WGS sequence"/>
</dbReference>
<feature type="domain" description="DUF402" evidence="2">
    <location>
        <begin position="79"/>
        <end position="189"/>
    </location>
</feature>
<dbReference type="RefSeq" id="WP_086570504.1">
    <property type="nucleotide sequence ID" value="NZ_NGFP01000032.1"/>
</dbReference>
<dbReference type="PANTHER" id="PTHR39159:SF1">
    <property type="entry name" value="UPF0374 PROTEIN YGAC"/>
    <property type="match status" value="1"/>
</dbReference>
<organism evidence="3 4">
    <name type="scientific">Streptosporangium minutum</name>
    <dbReference type="NCBI Taxonomy" id="569862"/>
    <lineage>
        <taxon>Bacteria</taxon>
        <taxon>Bacillati</taxon>
        <taxon>Actinomycetota</taxon>
        <taxon>Actinomycetes</taxon>
        <taxon>Streptosporangiales</taxon>
        <taxon>Streptosporangiaceae</taxon>
        <taxon>Streptosporangium</taxon>
    </lineage>
</organism>
<name>A0A243RRQ2_9ACTN</name>
<dbReference type="InterPro" id="IPR035930">
    <property type="entry name" value="FomD-like_sf"/>
</dbReference>
<accession>A0A243RRQ2</accession>
<protein>
    <recommendedName>
        <fullName evidence="2">DUF402 domain-containing protein</fullName>
    </recommendedName>
</protein>
<evidence type="ECO:0000256" key="1">
    <source>
        <dbReference type="ARBA" id="ARBA00022801"/>
    </source>
</evidence>
<dbReference type="EMBL" id="NGFP01000032">
    <property type="protein sequence ID" value="OUC97720.1"/>
    <property type="molecule type" value="Genomic_DNA"/>
</dbReference>
<keyword evidence="4" id="KW-1185">Reference proteome</keyword>
<dbReference type="Gene3D" id="2.40.380.10">
    <property type="entry name" value="FomD-like"/>
    <property type="match status" value="1"/>
</dbReference>
<dbReference type="SUPFAM" id="SSF159234">
    <property type="entry name" value="FomD-like"/>
    <property type="match status" value="1"/>
</dbReference>